<accession>K7ZFB8</accession>
<dbReference type="SUPFAM" id="SSF51735">
    <property type="entry name" value="NAD(P)-binding Rossmann-fold domains"/>
    <property type="match status" value="1"/>
</dbReference>
<dbReference type="Gene3D" id="3.40.50.720">
    <property type="entry name" value="NAD(P)-binding Rossmann-like Domain"/>
    <property type="match status" value="1"/>
</dbReference>
<dbReference type="Pfam" id="PF02894">
    <property type="entry name" value="GFO_IDH_MocA_C"/>
    <property type="match status" value="1"/>
</dbReference>
<name>K7ZFB8_BDEBC</name>
<dbReference type="AlphaFoldDB" id="K7ZFB8"/>
<dbReference type="InterPro" id="IPR052515">
    <property type="entry name" value="Gfo/Idh/MocA_Oxidoreductase"/>
</dbReference>
<dbReference type="OrthoDB" id="5288809at2"/>
<dbReference type="HOGENOM" id="CLU_862341_0_0_7"/>
<dbReference type="PATRIC" id="fig|1069642.3.peg.1653"/>
<dbReference type="Pfam" id="PF01408">
    <property type="entry name" value="GFO_IDH_MocA"/>
    <property type="match status" value="1"/>
</dbReference>
<evidence type="ECO:0000259" key="1">
    <source>
        <dbReference type="Pfam" id="PF01408"/>
    </source>
</evidence>
<dbReference type="GO" id="GO:0000166">
    <property type="term" value="F:nucleotide binding"/>
    <property type="evidence" value="ECO:0007669"/>
    <property type="project" value="InterPro"/>
</dbReference>
<evidence type="ECO:0000259" key="2">
    <source>
        <dbReference type="Pfam" id="PF02894"/>
    </source>
</evidence>
<dbReference type="PANTHER" id="PTHR43249">
    <property type="entry name" value="UDP-N-ACETYL-2-AMINO-2-DEOXY-D-GLUCURONATE OXIDASE"/>
    <property type="match status" value="1"/>
</dbReference>
<dbReference type="InterPro" id="IPR004104">
    <property type="entry name" value="Gfo/Idh/MocA-like_OxRdtase_C"/>
</dbReference>
<sequence>MNFAIIGVGGYIAPRHLEAIKDLGHTLVAAYDQNDSVGIMDRYFPDCQFFTDFERFEAYVDSLKGTSEQVEYVSICTPNHLHAPHIKFALSHGANAICEKPLVLFEKHIDELAEYERKYGKKVFTVLQLRVHDAILNLKDKVEKSGKISHKVDLTYMTSRGQWYHESWKGDVRKSGGLSSNIGVHFFDMLTWIFGEPVEITMAEKSAIAEKGFVKLAKADVHWELTIDKTRLPKQAVDSGKTTFRSIKIDGEEFEFSEGFTELHKRVYSDIFSGKGYGLQDARAAVRIVEKIRSV</sequence>
<dbReference type="KEGG" id="bbat:Bdt_1672"/>
<dbReference type="Gene3D" id="3.30.360.10">
    <property type="entry name" value="Dihydrodipicolinate Reductase, domain 2"/>
    <property type="match status" value="1"/>
</dbReference>
<dbReference type="PANTHER" id="PTHR43249:SF1">
    <property type="entry name" value="D-GLUCOSIDE 3-DEHYDROGENASE"/>
    <property type="match status" value="1"/>
</dbReference>
<dbReference type="RefSeq" id="WP_015090816.1">
    <property type="nucleotide sequence ID" value="NC_019567.1"/>
</dbReference>
<organism evidence="3 4">
    <name type="scientific">Bdellovibrio bacteriovorus str. Tiberius</name>
    <dbReference type="NCBI Taxonomy" id="1069642"/>
    <lineage>
        <taxon>Bacteria</taxon>
        <taxon>Pseudomonadati</taxon>
        <taxon>Bdellovibrionota</taxon>
        <taxon>Bdellovibrionia</taxon>
        <taxon>Bdellovibrionales</taxon>
        <taxon>Pseudobdellovibrionaceae</taxon>
        <taxon>Bdellovibrio</taxon>
    </lineage>
</organism>
<feature type="domain" description="Gfo/Idh/MocA-like oxidoreductase C-terminal" evidence="2">
    <location>
        <begin position="151"/>
        <end position="203"/>
    </location>
</feature>
<gene>
    <name evidence="3" type="ORF">Bdt_1672</name>
</gene>
<proteinExistence type="predicted"/>
<dbReference type="InterPro" id="IPR036291">
    <property type="entry name" value="NAD(P)-bd_dom_sf"/>
</dbReference>
<dbReference type="STRING" id="1069642.Bdt_1672"/>
<dbReference type="Proteomes" id="UP000010074">
    <property type="component" value="Chromosome"/>
</dbReference>
<protein>
    <submittedName>
        <fullName evidence="3">Oxidoreductase domain protein</fullName>
    </submittedName>
</protein>
<reference evidence="3 4" key="1">
    <citation type="journal article" date="2012" name="BMC Genomics">
        <title>Genome analysis of a simultaneously predatory and prey-independent, novel Bdellovibrio bacteriovorus from the River Tiber, supports in silico predictions of both ancient and recent lateral gene transfer from diverse bacteria.</title>
        <authorList>
            <person name="Hobley L."/>
            <person name="Lerner T.R."/>
            <person name="Williams L.E."/>
            <person name="Lambert C."/>
            <person name="Till R."/>
            <person name="Milner D.S."/>
            <person name="Basford S.M."/>
            <person name="Capeness M.J."/>
            <person name="Fenton A.K."/>
            <person name="Atterbury R.J."/>
            <person name="Harris M.A."/>
            <person name="Sockett R.E."/>
        </authorList>
    </citation>
    <scope>NUCLEOTIDE SEQUENCE [LARGE SCALE GENOMIC DNA]</scope>
    <source>
        <strain evidence="3 4">Tiberius</strain>
    </source>
</reference>
<dbReference type="InterPro" id="IPR000683">
    <property type="entry name" value="Gfo/Idh/MocA-like_OxRdtase_N"/>
</dbReference>
<feature type="domain" description="Gfo/Idh/MocA-like oxidoreductase N-terminal" evidence="1">
    <location>
        <begin position="1"/>
        <end position="124"/>
    </location>
</feature>
<dbReference type="EMBL" id="CP002930">
    <property type="protein sequence ID" value="AFY01367.1"/>
    <property type="molecule type" value="Genomic_DNA"/>
</dbReference>
<evidence type="ECO:0000313" key="3">
    <source>
        <dbReference type="EMBL" id="AFY01367.1"/>
    </source>
</evidence>
<evidence type="ECO:0000313" key="4">
    <source>
        <dbReference type="Proteomes" id="UP000010074"/>
    </source>
</evidence>